<protein>
    <submittedName>
        <fullName evidence="2">Uncharacterized protein</fullName>
    </submittedName>
</protein>
<comment type="caution">
    <text evidence="2">The sequence shown here is derived from an EMBL/GenBank/DDBJ whole genome shotgun (WGS) entry which is preliminary data.</text>
</comment>
<dbReference type="AlphaFoldDB" id="A0AAV9SEC9"/>
<accession>A0AAV9SEC9</accession>
<dbReference type="EMBL" id="JAHHUM010000483">
    <property type="protein sequence ID" value="KAK5619665.1"/>
    <property type="molecule type" value="Genomic_DNA"/>
</dbReference>
<sequence length="116" mass="12525">MVVAWWFGSLDLDDMPQLKLSGPLCRCPLPVLFHSQRSAERDDSSYSEKDVKCSQLIPACPSNGLPRRVFPSLSTNHSFLLVLSLDADGQSSSSPPISLPASLSFSSSRCPNTGGK</sequence>
<evidence type="ECO:0000313" key="3">
    <source>
        <dbReference type="Proteomes" id="UP001311232"/>
    </source>
</evidence>
<reference evidence="2 3" key="1">
    <citation type="submission" date="2021-06" db="EMBL/GenBank/DDBJ databases">
        <authorList>
            <person name="Palmer J.M."/>
        </authorList>
    </citation>
    <scope>NUCLEOTIDE SEQUENCE [LARGE SCALE GENOMIC DNA]</scope>
    <source>
        <strain evidence="2 3">MEX-2019</strain>
        <tissue evidence="2">Muscle</tissue>
    </source>
</reference>
<evidence type="ECO:0000313" key="2">
    <source>
        <dbReference type="EMBL" id="KAK5619665.1"/>
    </source>
</evidence>
<keyword evidence="3" id="KW-1185">Reference proteome</keyword>
<name>A0AAV9SEC9_9TELE</name>
<feature type="compositionally biased region" description="Low complexity" evidence="1">
    <location>
        <begin position="91"/>
        <end position="108"/>
    </location>
</feature>
<feature type="region of interest" description="Disordered" evidence="1">
    <location>
        <begin position="87"/>
        <end position="116"/>
    </location>
</feature>
<proteinExistence type="predicted"/>
<evidence type="ECO:0000256" key="1">
    <source>
        <dbReference type="SAM" id="MobiDB-lite"/>
    </source>
</evidence>
<organism evidence="2 3">
    <name type="scientific">Crenichthys baileyi</name>
    <name type="common">White River springfish</name>
    <dbReference type="NCBI Taxonomy" id="28760"/>
    <lineage>
        <taxon>Eukaryota</taxon>
        <taxon>Metazoa</taxon>
        <taxon>Chordata</taxon>
        <taxon>Craniata</taxon>
        <taxon>Vertebrata</taxon>
        <taxon>Euteleostomi</taxon>
        <taxon>Actinopterygii</taxon>
        <taxon>Neopterygii</taxon>
        <taxon>Teleostei</taxon>
        <taxon>Neoteleostei</taxon>
        <taxon>Acanthomorphata</taxon>
        <taxon>Ovalentaria</taxon>
        <taxon>Atherinomorphae</taxon>
        <taxon>Cyprinodontiformes</taxon>
        <taxon>Goodeidae</taxon>
        <taxon>Crenichthys</taxon>
    </lineage>
</organism>
<dbReference type="Proteomes" id="UP001311232">
    <property type="component" value="Unassembled WGS sequence"/>
</dbReference>
<gene>
    <name evidence="2" type="ORF">CRENBAI_010028</name>
</gene>